<evidence type="ECO:0000313" key="2">
    <source>
        <dbReference type="EMBL" id="NKE72333.1"/>
    </source>
</evidence>
<dbReference type="Pfam" id="PF00561">
    <property type="entry name" value="Abhydrolase_1"/>
    <property type="match status" value="1"/>
</dbReference>
<dbReference type="PANTHER" id="PTHR43689:SF8">
    <property type="entry name" value="ALPHA_BETA-HYDROLASES SUPERFAMILY PROTEIN"/>
    <property type="match status" value="1"/>
</dbReference>
<protein>
    <submittedName>
        <fullName evidence="2">Alpha/beta fold hydrolase</fullName>
    </submittedName>
</protein>
<dbReference type="InterPro" id="IPR000639">
    <property type="entry name" value="Epox_hydrolase-like"/>
</dbReference>
<dbReference type="AlphaFoldDB" id="A0A7X6DSP6"/>
<keyword evidence="2" id="KW-0378">Hydrolase</keyword>
<proteinExistence type="predicted"/>
<name>A0A7X6DSP6_9BACT</name>
<comment type="caution">
    <text evidence="2">The sequence shown here is derived from an EMBL/GenBank/DDBJ whole genome shotgun (WGS) entry which is preliminary data.</text>
</comment>
<dbReference type="Proteomes" id="UP000534783">
    <property type="component" value="Unassembled WGS sequence"/>
</dbReference>
<evidence type="ECO:0000313" key="3">
    <source>
        <dbReference type="Proteomes" id="UP000534783"/>
    </source>
</evidence>
<dbReference type="SUPFAM" id="SSF53474">
    <property type="entry name" value="alpha/beta-Hydrolases"/>
    <property type="match status" value="1"/>
</dbReference>
<feature type="domain" description="AB hydrolase-1" evidence="1">
    <location>
        <begin position="16"/>
        <end position="254"/>
    </location>
</feature>
<dbReference type="RefSeq" id="WP_168061869.1">
    <property type="nucleotide sequence ID" value="NZ_VTOW01000003.1"/>
</dbReference>
<evidence type="ECO:0000259" key="1">
    <source>
        <dbReference type="Pfam" id="PF00561"/>
    </source>
</evidence>
<dbReference type="InterPro" id="IPR029058">
    <property type="entry name" value="AB_hydrolase_fold"/>
</dbReference>
<gene>
    <name evidence="2" type="ORF">MNODULE_16405</name>
</gene>
<accession>A0A7X6DSP6</accession>
<dbReference type="PRINTS" id="PR00111">
    <property type="entry name" value="ABHYDROLASE"/>
</dbReference>
<reference evidence="2 3" key="1">
    <citation type="journal article" date="2020" name="Nature">
        <title>Bacterial chemolithoautotrophy via manganese oxidation.</title>
        <authorList>
            <person name="Yu H."/>
            <person name="Leadbetter J.R."/>
        </authorList>
    </citation>
    <scope>NUCLEOTIDE SEQUENCE [LARGE SCALE GENOMIC DNA]</scope>
    <source>
        <strain evidence="2 3">Mn-1</strain>
    </source>
</reference>
<dbReference type="InterPro" id="IPR000073">
    <property type="entry name" value="AB_hydrolase_1"/>
</dbReference>
<dbReference type="PANTHER" id="PTHR43689">
    <property type="entry name" value="HYDROLASE"/>
    <property type="match status" value="1"/>
</dbReference>
<keyword evidence="3" id="KW-1185">Reference proteome</keyword>
<dbReference type="Gene3D" id="3.40.50.1820">
    <property type="entry name" value="alpha/beta hydrolase"/>
    <property type="match status" value="1"/>
</dbReference>
<organism evidence="2 3">
    <name type="scientific">Candidatus Manganitrophus noduliformans</name>
    <dbReference type="NCBI Taxonomy" id="2606439"/>
    <lineage>
        <taxon>Bacteria</taxon>
        <taxon>Pseudomonadati</taxon>
        <taxon>Nitrospirota</taxon>
        <taxon>Nitrospiria</taxon>
        <taxon>Candidatus Troglogloeales</taxon>
        <taxon>Candidatus Manganitrophaceae</taxon>
        <taxon>Candidatus Manganitrophus</taxon>
    </lineage>
</organism>
<sequence length="272" mass="30668">MDPLNRLHCLETGAGPPLLFIHGLFDLLETWERLTPLLSDQFKLCAIDLPGFGKSPLPEEWEESFSGMIEAVVAFLDWKGIEKVSIVGSSMGGGIALGVAGRHPERVDKIVLINPYGFPSPPVAAEVARSRILGTLLPYLLNKPVLKRCARALFSRSLHDPRLLTDALVERVIAPFATLRRRKDLFRFLQGISTETMREIDDLLPQIQQPVLILWGENDRWLPIDHAHRLRQRLPNSQLTTLPDCGHLPQMDKPKEVAEAIRHFLLNDLSYL</sequence>
<dbReference type="EMBL" id="VTOW01000003">
    <property type="protein sequence ID" value="NKE72333.1"/>
    <property type="molecule type" value="Genomic_DNA"/>
</dbReference>
<dbReference type="PRINTS" id="PR00412">
    <property type="entry name" value="EPOXHYDRLASE"/>
</dbReference>
<dbReference type="GO" id="GO:0016787">
    <property type="term" value="F:hydrolase activity"/>
    <property type="evidence" value="ECO:0007669"/>
    <property type="project" value="UniProtKB-KW"/>
</dbReference>